<dbReference type="GO" id="GO:0008233">
    <property type="term" value="F:peptidase activity"/>
    <property type="evidence" value="ECO:0007669"/>
    <property type="project" value="UniProtKB-KW"/>
</dbReference>
<dbReference type="SMART" id="SM00944">
    <property type="entry name" value="Pro-kuma_activ"/>
    <property type="match status" value="1"/>
</dbReference>
<dbReference type="EMBL" id="JBHSBB010000026">
    <property type="protein sequence ID" value="MFC4035349.1"/>
    <property type="molecule type" value="Genomic_DNA"/>
</dbReference>
<comment type="caution">
    <text evidence="10">The sequence shown here is derived from an EMBL/GenBank/DDBJ whole genome shotgun (WGS) entry which is preliminary data.</text>
</comment>
<feature type="domain" description="Peptidase S53" evidence="9">
    <location>
        <begin position="210"/>
        <end position="542"/>
    </location>
</feature>
<keyword evidence="2 10" id="KW-0645">Protease</keyword>
<keyword evidence="3" id="KW-0479">Metal-binding</keyword>
<dbReference type="SUPFAM" id="SSF52743">
    <property type="entry name" value="Subtilisin-like"/>
    <property type="match status" value="1"/>
</dbReference>
<keyword evidence="8" id="KW-0732">Signal</keyword>
<dbReference type="CDD" id="cd04056">
    <property type="entry name" value="Peptidases_S53"/>
    <property type="match status" value="1"/>
</dbReference>
<gene>
    <name evidence="10" type="ORF">ACFO3J_28340</name>
</gene>
<organism evidence="10 11">
    <name type="scientific">Streptomyces polygonati</name>
    <dbReference type="NCBI Taxonomy" id="1617087"/>
    <lineage>
        <taxon>Bacteria</taxon>
        <taxon>Bacillati</taxon>
        <taxon>Actinomycetota</taxon>
        <taxon>Actinomycetes</taxon>
        <taxon>Kitasatosporales</taxon>
        <taxon>Streptomycetaceae</taxon>
        <taxon>Streptomyces</taxon>
    </lineage>
</organism>
<keyword evidence="4" id="KW-0378">Hydrolase</keyword>
<dbReference type="GO" id="GO:0006508">
    <property type="term" value="P:proteolysis"/>
    <property type="evidence" value="ECO:0007669"/>
    <property type="project" value="UniProtKB-KW"/>
</dbReference>
<proteinExistence type="predicted"/>
<evidence type="ECO:0000259" key="9">
    <source>
        <dbReference type="PROSITE" id="PS51695"/>
    </source>
</evidence>
<evidence type="ECO:0000313" key="10">
    <source>
        <dbReference type="EMBL" id="MFC4035349.1"/>
    </source>
</evidence>
<dbReference type="PANTHER" id="PTHR14218">
    <property type="entry name" value="PROTEASE S8 TRIPEPTIDYL PEPTIDASE I CLN2"/>
    <property type="match status" value="1"/>
</dbReference>
<accession>A0ABV8HWP4</accession>
<evidence type="ECO:0000256" key="2">
    <source>
        <dbReference type="ARBA" id="ARBA00022670"/>
    </source>
</evidence>
<comment type="cofactor">
    <cofactor evidence="1">
        <name>Ca(2+)</name>
        <dbReference type="ChEBI" id="CHEBI:29108"/>
    </cofactor>
</comment>
<dbReference type="InterPro" id="IPR036852">
    <property type="entry name" value="Peptidase_S8/S53_dom_sf"/>
</dbReference>
<keyword evidence="5" id="KW-0720">Serine protease</keyword>
<evidence type="ECO:0000256" key="7">
    <source>
        <dbReference type="ARBA" id="ARBA00023145"/>
    </source>
</evidence>
<evidence type="ECO:0000256" key="6">
    <source>
        <dbReference type="ARBA" id="ARBA00022837"/>
    </source>
</evidence>
<dbReference type="PROSITE" id="PS00138">
    <property type="entry name" value="SUBTILASE_SER"/>
    <property type="match status" value="1"/>
</dbReference>
<keyword evidence="11" id="KW-1185">Reference proteome</keyword>
<protein>
    <submittedName>
        <fullName evidence="10">Protease pro-enzyme activation domain-containing protein</fullName>
    </submittedName>
</protein>
<dbReference type="PANTHER" id="PTHR14218:SF15">
    <property type="entry name" value="TRIPEPTIDYL-PEPTIDASE 1"/>
    <property type="match status" value="1"/>
</dbReference>
<evidence type="ECO:0000256" key="8">
    <source>
        <dbReference type="SAM" id="SignalP"/>
    </source>
</evidence>
<evidence type="ECO:0000256" key="5">
    <source>
        <dbReference type="ARBA" id="ARBA00022825"/>
    </source>
</evidence>
<reference evidence="11" key="1">
    <citation type="journal article" date="2019" name="Int. J. Syst. Evol. Microbiol.">
        <title>The Global Catalogue of Microorganisms (GCM) 10K type strain sequencing project: providing services to taxonomists for standard genome sequencing and annotation.</title>
        <authorList>
            <consortium name="The Broad Institute Genomics Platform"/>
            <consortium name="The Broad Institute Genome Sequencing Center for Infectious Disease"/>
            <person name="Wu L."/>
            <person name="Ma J."/>
        </authorList>
    </citation>
    <scope>NUCLEOTIDE SEQUENCE [LARGE SCALE GENOMIC DNA]</scope>
    <source>
        <strain evidence="11">CGMCC 4.7237</strain>
    </source>
</reference>
<evidence type="ECO:0000256" key="3">
    <source>
        <dbReference type="ARBA" id="ARBA00022723"/>
    </source>
</evidence>
<keyword evidence="7" id="KW-0865">Zymogen</keyword>
<dbReference type="InterPro" id="IPR030400">
    <property type="entry name" value="Sedolisin_dom"/>
</dbReference>
<feature type="signal peptide" evidence="8">
    <location>
        <begin position="1"/>
        <end position="26"/>
    </location>
</feature>
<dbReference type="InterPro" id="IPR050819">
    <property type="entry name" value="Tripeptidyl-peptidase_I"/>
</dbReference>
<dbReference type="Proteomes" id="UP001595765">
    <property type="component" value="Unassembled WGS sequence"/>
</dbReference>
<keyword evidence="6" id="KW-0106">Calcium</keyword>
<evidence type="ECO:0000313" key="11">
    <source>
        <dbReference type="Proteomes" id="UP001595765"/>
    </source>
</evidence>
<dbReference type="SUPFAM" id="SSF54897">
    <property type="entry name" value="Protease propeptides/inhibitors"/>
    <property type="match status" value="1"/>
</dbReference>
<dbReference type="RefSeq" id="WP_386435158.1">
    <property type="nucleotide sequence ID" value="NZ_JBHSBB010000026.1"/>
</dbReference>
<dbReference type="Pfam" id="PF09286">
    <property type="entry name" value="Pro-kuma_activ"/>
    <property type="match status" value="1"/>
</dbReference>
<dbReference type="InterPro" id="IPR015366">
    <property type="entry name" value="S53_propep"/>
</dbReference>
<dbReference type="InterPro" id="IPR023828">
    <property type="entry name" value="Peptidase_S8_Ser-AS"/>
</dbReference>
<dbReference type="PROSITE" id="PS51695">
    <property type="entry name" value="SEDOLISIN"/>
    <property type="match status" value="1"/>
</dbReference>
<dbReference type="CDD" id="cd11377">
    <property type="entry name" value="Pro-peptidase_S53"/>
    <property type="match status" value="1"/>
</dbReference>
<feature type="chain" id="PRO_5046045245" evidence="8">
    <location>
        <begin position="27"/>
        <end position="542"/>
    </location>
</feature>
<dbReference type="Gene3D" id="3.40.50.200">
    <property type="entry name" value="Peptidase S8/S53 domain"/>
    <property type="match status" value="1"/>
</dbReference>
<evidence type="ECO:0000256" key="4">
    <source>
        <dbReference type="ARBA" id="ARBA00022801"/>
    </source>
</evidence>
<evidence type="ECO:0000256" key="1">
    <source>
        <dbReference type="ARBA" id="ARBA00001913"/>
    </source>
</evidence>
<sequence length="542" mass="54939">MTLRLKLLAAAATPALLLAAVPAAYAATAHPDTARTALSGDVLTGLSAHAVRTGAVTSTDRISVAVSLTSRDDKALDAFVAQVSDPASGSYGHYLTKSGFAARFGRSDADVRKVTDYLRSQGLTVGAVHSGNLVIDATGTAAQLEKAFGTKLSTWKDSASGRSFYANDGAPSLPGSVASLVSDVSGLNNRVQLRHQAPDTVTPHNGPGGGYTPAQIKGGYNVSGSYTGSGQQIALLEFDGFQQSNITSYDSHYGLTSPAPTVHKVDGGSGSLGDGQVEVELDIEVLNAIAPAAKITVFEGPNSDAGEVDTYQAIVDSGIPVTSISWGAAETQRTSSNINAVDAVFKQGAAEGLSFFAASGDSGSDDAGTGGTSVDYPASDPYVTGVGGTTLTVTSANAWSRETAWSGGGGGKSAVFAIPSWQTPVQKSQGGGKRQVPDVSALANPSPGVSIYSQGRWGQVGGTSAAAPEWAGFATLYNQQAAAAGKSRLGFANPVLYTANGTGFHDITSGSNGAYSAAAGWDFATGWGSYNAATLATKLLSQ</sequence>
<name>A0ABV8HWP4_9ACTN</name>